<evidence type="ECO:0000256" key="1">
    <source>
        <dbReference type="ARBA" id="ARBA00022729"/>
    </source>
</evidence>
<organism evidence="4 5">
    <name type="scientific">Flavivirga rizhaonensis</name>
    <dbReference type="NCBI Taxonomy" id="2559571"/>
    <lineage>
        <taxon>Bacteria</taxon>
        <taxon>Pseudomonadati</taxon>
        <taxon>Bacteroidota</taxon>
        <taxon>Flavobacteriia</taxon>
        <taxon>Flavobacteriales</taxon>
        <taxon>Flavobacteriaceae</taxon>
        <taxon>Flavivirga</taxon>
    </lineage>
</organism>
<proteinExistence type="predicted"/>
<feature type="region of interest" description="Disordered" evidence="2">
    <location>
        <begin position="344"/>
        <end position="380"/>
    </location>
</feature>
<dbReference type="InterPro" id="IPR011050">
    <property type="entry name" value="Pectin_lyase_fold/virulence"/>
</dbReference>
<keyword evidence="5" id="KW-1185">Reference proteome</keyword>
<dbReference type="Gene3D" id="2.160.20.10">
    <property type="entry name" value="Single-stranded right-handed beta-helix, Pectin lyase-like"/>
    <property type="match status" value="1"/>
</dbReference>
<dbReference type="EMBL" id="SRSO01000007">
    <property type="protein sequence ID" value="TGV03313.1"/>
    <property type="molecule type" value="Genomic_DNA"/>
</dbReference>
<dbReference type="OrthoDB" id="1183463at2"/>
<dbReference type="InterPro" id="IPR026444">
    <property type="entry name" value="Secre_tail"/>
</dbReference>
<dbReference type="AlphaFoldDB" id="A0A4S1DZ77"/>
<dbReference type="NCBIfam" id="TIGR04183">
    <property type="entry name" value="Por_Secre_tail"/>
    <property type="match status" value="1"/>
</dbReference>
<dbReference type="Proteomes" id="UP000307602">
    <property type="component" value="Unassembled WGS sequence"/>
</dbReference>
<evidence type="ECO:0000259" key="3">
    <source>
        <dbReference type="Pfam" id="PF18962"/>
    </source>
</evidence>
<protein>
    <submittedName>
        <fullName evidence="4">T9SS type A sorting domain-containing protein</fullName>
    </submittedName>
</protein>
<evidence type="ECO:0000313" key="4">
    <source>
        <dbReference type="EMBL" id="TGV03313.1"/>
    </source>
</evidence>
<evidence type="ECO:0000256" key="2">
    <source>
        <dbReference type="SAM" id="MobiDB-lite"/>
    </source>
</evidence>
<dbReference type="RefSeq" id="WP_135876367.1">
    <property type="nucleotide sequence ID" value="NZ_SRSO01000007.1"/>
</dbReference>
<reference evidence="4 5" key="1">
    <citation type="submission" date="2019-04" db="EMBL/GenBank/DDBJ databases">
        <authorList>
            <person name="Liu A."/>
        </authorList>
    </citation>
    <scope>NUCLEOTIDE SEQUENCE [LARGE SCALE GENOMIC DNA]</scope>
    <source>
        <strain evidence="4 5">RZ03</strain>
    </source>
</reference>
<name>A0A4S1DZ77_9FLAO</name>
<feature type="compositionally biased region" description="Basic residues" evidence="2">
    <location>
        <begin position="347"/>
        <end position="359"/>
    </location>
</feature>
<feature type="domain" description="Secretion system C-terminal sorting" evidence="3">
    <location>
        <begin position="418"/>
        <end position="494"/>
    </location>
</feature>
<sequence length="495" mass="54029">MKTKHLKILLFAIFVVGFTTSYLCAQSIGGPGWVYDASGKVNNFFESKQKKWATAGVVGGIRNPAARSRNVAAGENTSQIQAKINALSNAGGGVLKFPSGTFNITKTLNVKKNVVLQGSSSGVTTLKDKLSTNNSNTNGVVIKFENLNTGHSVGGIRNMTLKGPFSGNPVINSWTTAKPKANNIMVNFLRSKNLFLDNVKIINSGGSPISTFNSNGTGHHTFRNCLISGVWNKGGGGQGYFNISSGYCLVYKCTIEKLRHFAIQNGGAKYNVVYNNTINQDINFHNDDSGNNLIEKNNITIGQAIVGSTNNQQRFVVMGPWSNQHTDSRADNYVYNNTVSEYNRSNPRCKNKGRVYKGARGKEPGREPGNNPFSTSESIGTGKRFYSIKNGNNSNKKTKIETVNTVKEDATIKADFKVYPNPMARNSTLNVTIPNSIENPKVIISSIDGKIIYQNENLTLKEDKTLLLNLNPKSGLYLIQVKGNTNEINSKFLVK</sequence>
<comment type="caution">
    <text evidence="4">The sequence shown here is derived from an EMBL/GenBank/DDBJ whole genome shotgun (WGS) entry which is preliminary data.</text>
</comment>
<dbReference type="InterPro" id="IPR012334">
    <property type="entry name" value="Pectin_lyas_fold"/>
</dbReference>
<evidence type="ECO:0000313" key="5">
    <source>
        <dbReference type="Proteomes" id="UP000307602"/>
    </source>
</evidence>
<dbReference type="SUPFAM" id="SSF51126">
    <property type="entry name" value="Pectin lyase-like"/>
    <property type="match status" value="1"/>
</dbReference>
<keyword evidence="1" id="KW-0732">Signal</keyword>
<gene>
    <name evidence="4" type="ORF">EM932_06450</name>
</gene>
<accession>A0A4S1DZ77</accession>
<dbReference type="Pfam" id="PF18962">
    <property type="entry name" value="Por_Secre_tail"/>
    <property type="match status" value="1"/>
</dbReference>